<sequence length="362" mass="39299">MHAGRVAWLLLLLWGADSIAAENRSARVLKEKDKKPNRAEVVKRLKATIARLQEEKQSLSSEVKINAEAAAAKANQIAELSNQLSEQSKTIARLRGDMSQKNPSPAAGQAEVDSKRVEKLTAEASKNQQEIAELTAQVSALKIEKQRLEEEFGDPSLQYFLAAKATKVYQDPGIQGARNKTFKYVLPHVADALKTGTEVYSAMNSSLLEGMHSLLGADSSVEPWLPTMSAFLVYGMICCPLGLVLSYCAEWVCNTKELLLGCGFYLVSVSVLSVGFVAATQRDPLKELANHDPTVLLLQQVGFVSVLLAYLVLLAVATLSGAANFNLNLSMICGRFFQRLGCSRAAGDRDLARNGKTDPQNG</sequence>
<proteinExistence type="predicted"/>
<keyword evidence="5" id="KW-1185">Reference proteome</keyword>
<feature type="transmembrane region" description="Helical" evidence="2">
    <location>
        <begin position="224"/>
        <end position="246"/>
    </location>
</feature>
<dbReference type="EMBL" id="CAUJNA010003604">
    <property type="protein sequence ID" value="CAJ1405818.1"/>
    <property type="molecule type" value="Genomic_DNA"/>
</dbReference>
<keyword evidence="2" id="KW-0472">Membrane</keyword>
<keyword evidence="2" id="KW-1133">Transmembrane helix</keyword>
<comment type="caution">
    <text evidence="4">The sequence shown here is derived from an EMBL/GenBank/DDBJ whole genome shotgun (WGS) entry which is preliminary data.</text>
</comment>
<gene>
    <name evidence="4" type="ORF">EVOR1521_LOCUS27937</name>
</gene>
<feature type="chain" id="PRO_5041366629" description="Transmembrane protein" evidence="3">
    <location>
        <begin position="22"/>
        <end position="362"/>
    </location>
</feature>
<feature type="transmembrane region" description="Helical" evidence="2">
    <location>
        <begin position="301"/>
        <end position="325"/>
    </location>
</feature>
<reference evidence="4" key="1">
    <citation type="submission" date="2023-08" db="EMBL/GenBank/DDBJ databases">
        <authorList>
            <person name="Chen Y."/>
            <person name="Shah S."/>
            <person name="Dougan E. K."/>
            <person name="Thang M."/>
            <person name="Chan C."/>
        </authorList>
    </citation>
    <scope>NUCLEOTIDE SEQUENCE</scope>
</reference>
<dbReference type="AlphaFoldDB" id="A0AA36NKE4"/>
<keyword evidence="3" id="KW-0732">Signal</keyword>
<feature type="signal peptide" evidence="3">
    <location>
        <begin position="1"/>
        <end position="21"/>
    </location>
</feature>
<accession>A0AA36NKE4</accession>
<evidence type="ECO:0008006" key="6">
    <source>
        <dbReference type="Google" id="ProtNLM"/>
    </source>
</evidence>
<evidence type="ECO:0000256" key="2">
    <source>
        <dbReference type="SAM" id="Phobius"/>
    </source>
</evidence>
<feature type="transmembrane region" description="Helical" evidence="2">
    <location>
        <begin position="258"/>
        <end position="281"/>
    </location>
</feature>
<organism evidence="4 5">
    <name type="scientific">Effrenium voratum</name>
    <dbReference type="NCBI Taxonomy" id="2562239"/>
    <lineage>
        <taxon>Eukaryota</taxon>
        <taxon>Sar</taxon>
        <taxon>Alveolata</taxon>
        <taxon>Dinophyceae</taxon>
        <taxon>Suessiales</taxon>
        <taxon>Symbiodiniaceae</taxon>
        <taxon>Effrenium</taxon>
    </lineage>
</organism>
<feature type="coiled-coil region" evidence="1">
    <location>
        <begin position="42"/>
        <end position="151"/>
    </location>
</feature>
<evidence type="ECO:0000313" key="4">
    <source>
        <dbReference type="EMBL" id="CAJ1405818.1"/>
    </source>
</evidence>
<keyword evidence="1" id="KW-0175">Coiled coil</keyword>
<keyword evidence="2" id="KW-0812">Transmembrane</keyword>
<evidence type="ECO:0000313" key="5">
    <source>
        <dbReference type="Proteomes" id="UP001178507"/>
    </source>
</evidence>
<name>A0AA36NKE4_9DINO</name>
<evidence type="ECO:0000256" key="3">
    <source>
        <dbReference type="SAM" id="SignalP"/>
    </source>
</evidence>
<protein>
    <recommendedName>
        <fullName evidence="6">Transmembrane protein</fullName>
    </recommendedName>
</protein>
<evidence type="ECO:0000256" key="1">
    <source>
        <dbReference type="SAM" id="Coils"/>
    </source>
</evidence>
<dbReference type="Proteomes" id="UP001178507">
    <property type="component" value="Unassembled WGS sequence"/>
</dbReference>